<organism evidence="1 2">
    <name type="scientific">Acidianus sulfidivorans JP7</name>
    <dbReference type="NCBI Taxonomy" id="619593"/>
    <lineage>
        <taxon>Archaea</taxon>
        <taxon>Thermoproteota</taxon>
        <taxon>Thermoprotei</taxon>
        <taxon>Sulfolobales</taxon>
        <taxon>Sulfolobaceae</taxon>
        <taxon>Acidianus</taxon>
    </lineage>
</organism>
<evidence type="ECO:0000313" key="1">
    <source>
        <dbReference type="EMBL" id="AWR98017.1"/>
    </source>
</evidence>
<dbReference type="PANTHER" id="PTHR47197">
    <property type="entry name" value="PROTEIN NIRF"/>
    <property type="match status" value="1"/>
</dbReference>
<dbReference type="GeneID" id="36838511"/>
<dbReference type="InterPro" id="IPR051200">
    <property type="entry name" value="Host-pathogen_enzymatic-act"/>
</dbReference>
<evidence type="ECO:0000313" key="2">
    <source>
        <dbReference type="Proteomes" id="UP000248410"/>
    </source>
</evidence>
<dbReference type="SUPFAM" id="SSF51004">
    <property type="entry name" value="C-terminal (heme d1) domain of cytochrome cd1-nitrite reductase"/>
    <property type="match status" value="1"/>
</dbReference>
<dbReference type="Proteomes" id="UP000248410">
    <property type="component" value="Chromosome"/>
</dbReference>
<dbReference type="KEGG" id="asul:DFR86_11040"/>
<dbReference type="InterPro" id="IPR011048">
    <property type="entry name" value="Haem_d1_sf"/>
</dbReference>
<dbReference type="InterPro" id="IPR015943">
    <property type="entry name" value="WD40/YVTN_repeat-like_dom_sf"/>
</dbReference>
<dbReference type="AlphaFoldDB" id="A0A2U9IPV3"/>
<dbReference type="Gene3D" id="2.130.10.10">
    <property type="entry name" value="YVTN repeat-like/Quinoprotein amine dehydrogenase"/>
    <property type="match status" value="1"/>
</dbReference>
<keyword evidence="2" id="KW-1185">Reference proteome</keyword>
<proteinExistence type="predicted"/>
<protein>
    <submittedName>
        <fullName evidence="1">YncE family protein</fullName>
    </submittedName>
</protein>
<name>A0A2U9IPV3_9CREN</name>
<sequence>MNYKLLLLAGFIVIIAVGFGAAYLMLRTPSTTSSTVSTSTITPVSTSTTAPNNNFDFLVLTQKGIAQVINPFSSSDSFLGFQHVVNISLSVPTQVFYWVQLPYNSMISKGDIVFMPLNNGTVYAINSQTMKIVKTFIVGNSTGFIGVSYSPNMKYVAIADGPSGKVEVISLSNLSVVWSDTFVSVTGRTYYPCDVRWAPNGEYLLVPMRFNNSVDEINSSNGQIMKVLASAPGSEPYMLSVNTQGNMLAVEYSGNNSVGFYSLPNLSLLGIVKMPGNLVPQRGEFTPNGEYYLEAPANANEVVVISTSSFTVTDTINLPSTSSPGLSEIEITPGGSYAFVVIHGNVNTGGMIVLISLSTMQVAYQVPLTTAPAAVIPLQLSTASYLVDNVLLPPVTGLHC</sequence>
<reference evidence="1 2" key="1">
    <citation type="submission" date="2018-05" db="EMBL/GenBank/DDBJ databases">
        <title>Complete Genome Sequences of Extremely Thermoacidophilic, Metal-Mobilizing Type-Strain Members of the Archaeal Family Sulfolobaceae: Acidianus brierleyi DSM-1651T, Acidianus sulfidivorans DSM-18786T, Metallosphaera hakonensis DSM-7519T, and Metallosphaera prunae DSM-10039T.</title>
        <authorList>
            <person name="Counts J.A."/>
            <person name="Kelly R.M."/>
        </authorList>
    </citation>
    <scope>NUCLEOTIDE SEQUENCE [LARGE SCALE GENOMIC DNA]</scope>
    <source>
        <strain evidence="1 2">JP7</strain>
    </source>
</reference>
<gene>
    <name evidence="1" type="ORF">DFR86_11040</name>
</gene>
<dbReference type="PANTHER" id="PTHR47197:SF3">
    <property type="entry name" value="DIHYDRO-HEME D1 DEHYDROGENASE"/>
    <property type="match status" value="1"/>
</dbReference>
<dbReference type="EMBL" id="CP029288">
    <property type="protein sequence ID" value="AWR98017.1"/>
    <property type="molecule type" value="Genomic_DNA"/>
</dbReference>
<accession>A0A2U9IPV3</accession>
<dbReference type="RefSeq" id="WP_110380907.1">
    <property type="nucleotide sequence ID" value="NZ_CP029288.2"/>
</dbReference>
<dbReference type="OrthoDB" id="34094at2157"/>